<evidence type="ECO:0000313" key="2">
    <source>
        <dbReference type="EMBL" id="ECC1608069.1"/>
    </source>
</evidence>
<dbReference type="InterPro" id="IPR029058">
    <property type="entry name" value="AB_hydrolase_fold"/>
</dbReference>
<dbReference type="GO" id="GO:0016787">
    <property type="term" value="F:hydrolase activity"/>
    <property type="evidence" value="ECO:0007669"/>
    <property type="project" value="UniProtKB-KW"/>
</dbReference>
<organism evidence="2">
    <name type="scientific">Salmonella enterica subsp. salamae</name>
    <dbReference type="NCBI Taxonomy" id="59202"/>
    <lineage>
        <taxon>Bacteria</taxon>
        <taxon>Pseudomonadati</taxon>
        <taxon>Pseudomonadota</taxon>
        <taxon>Gammaproteobacteria</taxon>
        <taxon>Enterobacterales</taxon>
        <taxon>Enterobacteriaceae</taxon>
        <taxon>Salmonella</taxon>
    </lineage>
</organism>
<feature type="domain" description="AB hydrolase-1" evidence="1">
    <location>
        <begin position="48"/>
        <end position="269"/>
    </location>
</feature>
<accession>A0A5Y1WJB7</accession>
<dbReference type="AlphaFoldDB" id="A0A5Y1WJB7"/>
<sequence length="270" mass="30322">MNPIFKSAFIFIINIIFLINASATTMDKDKFVEANGINIHYLEEGEGPPLLLIHGGGLTAKSWQGLAKEASRYFRVIMPDSRGHGLTNNPQGTFSYDLMAEDMAAFIKALKLEKPLVMGYSDGGMIVLKLTSQYPDLARAGIVGGATHRFASAHYMQGMERFYGKGMPQGQLMESDLDNMASTSPEMVKFFQNMHHPEQKDYWRTFLKGVWPMWTTPTSLTEEEVKQIRIPVLLLDGDRDEFFTVEDVTELYRLLPQAEMAFIPGSGHAI</sequence>
<dbReference type="PANTHER" id="PTHR43433">
    <property type="entry name" value="HYDROLASE, ALPHA/BETA FOLD FAMILY PROTEIN"/>
    <property type="match status" value="1"/>
</dbReference>
<reference evidence="2" key="1">
    <citation type="submission" date="2019-07" db="EMBL/GenBank/DDBJ databases">
        <authorList>
            <person name="Ashton P.M."/>
            <person name="Dallman T."/>
            <person name="Nair S."/>
            <person name="De Pinna E."/>
            <person name="Peters T."/>
            <person name="Grant K."/>
        </authorList>
    </citation>
    <scope>NUCLEOTIDE SEQUENCE</scope>
    <source>
        <strain evidence="2">646013</strain>
    </source>
</reference>
<dbReference type="EMBL" id="AAIAJV010000025">
    <property type="protein sequence ID" value="ECC1608069.1"/>
    <property type="molecule type" value="Genomic_DNA"/>
</dbReference>
<dbReference type="SUPFAM" id="SSF53474">
    <property type="entry name" value="alpha/beta-Hydrolases"/>
    <property type="match status" value="1"/>
</dbReference>
<keyword evidence="2" id="KW-0378">Hydrolase</keyword>
<dbReference type="InterPro" id="IPR000073">
    <property type="entry name" value="AB_hydrolase_1"/>
</dbReference>
<dbReference type="InterPro" id="IPR050471">
    <property type="entry name" value="AB_hydrolase"/>
</dbReference>
<name>A0A5Y1WJB7_SALER</name>
<dbReference type="PRINTS" id="PR00111">
    <property type="entry name" value="ABHYDROLASE"/>
</dbReference>
<proteinExistence type="predicted"/>
<evidence type="ECO:0000259" key="1">
    <source>
        <dbReference type="Pfam" id="PF00561"/>
    </source>
</evidence>
<protein>
    <submittedName>
        <fullName evidence="2">Alpha/beta hydrolase</fullName>
    </submittedName>
</protein>
<dbReference type="Pfam" id="PF00561">
    <property type="entry name" value="Abhydrolase_1"/>
    <property type="match status" value="1"/>
</dbReference>
<comment type="caution">
    <text evidence="2">The sequence shown here is derived from an EMBL/GenBank/DDBJ whole genome shotgun (WGS) entry which is preliminary data.</text>
</comment>
<gene>
    <name evidence="2" type="ORF">FNI14_19170</name>
</gene>
<dbReference type="Gene3D" id="3.40.50.1820">
    <property type="entry name" value="alpha/beta hydrolase"/>
    <property type="match status" value="1"/>
</dbReference>
<dbReference type="PANTHER" id="PTHR43433:SF4">
    <property type="entry name" value="NON-HEME CHLOROPEROXIDASE-RELATED"/>
    <property type="match status" value="1"/>
</dbReference>